<dbReference type="EMBL" id="CAFBNA010000001">
    <property type="protein sequence ID" value="CAB4917058.1"/>
    <property type="molecule type" value="Genomic_DNA"/>
</dbReference>
<dbReference type="Gene3D" id="1.10.10.1600">
    <property type="entry name" value="Bacterial DNA polymerase III alpha subunit, thumb domain"/>
    <property type="match status" value="1"/>
</dbReference>
<dbReference type="Pfam" id="PF17657">
    <property type="entry name" value="DNA_pol3_finger"/>
    <property type="match status" value="1"/>
</dbReference>
<evidence type="ECO:0000256" key="3">
    <source>
        <dbReference type="ARBA" id="ARBA00019114"/>
    </source>
</evidence>
<comment type="subcellular location">
    <subcellularLocation>
        <location evidence="1">Cytoplasm</location>
    </subcellularLocation>
</comment>
<dbReference type="Gene3D" id="1.10.150.870">
    <property type="match status" value="1"/>
</dbReference>
<dbReference type="PANTHER" id="PTHR32294">
    <property type="entry name" value="DNA POLYMERASE III SUBUNIT ALPHA"/>
    <property type="match status" value="1"/>
</dbReference>
<evidence type="ECO:0000256" key="1">
    <source>
        <dbReference type="ARBA" id="ARBA00004496"/>
    </source>
</evidence>
<dbReference type="AlphaFoldDB" id="A0A6J7HCX0"/>
<name>A0A6J7HCX0_9ZZZZ</name>
<dbReference type="GO" id="GO:0008408">
    <property type="term" value="F:3'-5' exonuclease activity"/>
    <property type="evidence" value="ECO:0007669"/>
    <property type="project" value="InterPro"/>
</dbReference>
<accession>A0A6J7HCX0</accession>
<dbReference type="CDD" id="cd12113">
    <property type="entry name" value="PHP_PolIIIA_DnaE3"/>
    <property type="match status" value="1"/>
</dbReference>
<feature type="domain" description="Polymerase/histidinol phosphatase N-terminal" evidence="9">
    <location>
        <begin position="6"/>
        <end position="73"/>
    </location>
</feature>
<evidence type="ECO:0000259" key="9">
    <source>
        <dbReference type="SMART" id="SM00481"/>
    </source>
</evidence>
<dbReference type="InterPro" id="IPR041931">
    <property type="entry name" value="DNA_pol3_alpha_thumb_dom"/>
</dbReference>
<protein>
    <recommendedName>
        <fullName evidence="3">DNA polymerase III subunit alpha</fullName>
        <ecNumber evidence="2">2.7.7.7</ecNumber>
    </recommendedName>
</protein>
<proteinExistence type="predicted"/>
<dbReference type="Pfam" id="PF14579">
    <property type="entry name" value="HHH_6"/>
    <property type="match status" value="1"/>
</dbReference>
<evidence type="ECO:0000256" key="5">
    <source>
        <dbReference type="ARBA" id="ARBA00022695"/>
    </source>
</evidence>
<reference evidence="10" key="1">
    <citation type="submission" date="2020-05" db="EMBL/GenBank/DDBJ databases">
        <authorList>
            <person name="Chiriac C."/>
            <person name="Salcher M."/>
            <person name="Ghai R."/>
            <person name="Kavagutti S V."/>
        </authorList>
    </citation>
    <scope>NUCLEOTIDE SEQUENCE</scope>
</reference>
<dbReference type="GO" id="GO:0003887">
    <property type="term" value="F:DNA-directed DNA polymerase activity"/>
    <property type="evidence" value="ECO:0007669"/>
    <property type="project" value="UniProtKB-KW"/>
</dbReference>
<gene>
    <name evidence="10" type="ORF">UFOPK3708_00028</name>
</gene>
<evidence type="ECO:0000313" key="10">
    <source>
        <dbReference type="EMBL" id="CAB4917058.1"/>
    </source>
</evidence>
<dbReference type="InterPro" id="IPR016195">
    <property type="entry name" value="Pol/histidinol_Pase-like"/>
</dbReference>
<dbReference type="InterPro" id="IPR004365">
    <property type="entry name" value="NA-bd_OB_tRNA"/>
</dbReference>
<keyword evidence="5" id="KW-0548">Nucleotidyltransferase</keyword>
<evidence type="ECO:0000256" key="7">
    <source>
        <dbReference type="ARBA" id="ARBA00022932"/>
    </source>
</evidence>
<dbReference type="GO" id="GO:0005737">
    <property type="term" value="C:cytoplasm"/>
    <property type="evidence" value="ECO:0007669"/>
    <property type="project" value="UniProtKB-SubCell"/>
</dbReference>
<keyword evidence="6" id="KW-0235">DNA replication</keyword>
<keyword evidence="7" id="KW-0239">DNA-directed DNA polymerase</keyword>
<dbReference type="CDD" id="cd04485">
    <property type="entry name" value="DnaE_OBF"/>
    <property type="match status" value="1"/>
</dbReference>
<sequence>MPDSFTHLHLHTEFSMLDGAARVGEVVAAAAADGQPAVGITDHGNMYGVLDFYKAAKEVGVKPIIGSELYQAYDSRTERPTRRGRMDDSGGEAEGGRKAYYHLTALAENATGYKNLIQLSSRAFLEGYYMKPKVDWELLEEHHDGLIVTSGCLGGQVLQALMNGDERGALEKAARLQDIFGRDNFFVEIQDHGIPEQKTTNPQLLEIARAIKAPLVATNDSHYVHQHDAVSHDALLCVQTGSLMSDPDRFKFHGDQHYLKTAAEMRWLFDEVPEACDNTLWIAERCDVEIEFGNPQLPNFPLPEGFENDAEYLRHLTFEGAKERWGQQLPDHVVERLVYELQVIADMGFSSYFLIVWDLIKHARDNNIRVGPGRGSAAGCAVAYTLRITDLDPIEYDLLFERFLNPSRVSMPDIDMDFDSRYRDEMIRYAAEKYGRDHVAQIVTFSTIKARAAVRDAARVLGYPYAVGDKVAKLMPPLVMGRDTPLHACFEETPKFADGFKMAADLREVYANDNDARQVIDVARGLEGLRRQDGIHAAAVVITKEPLTEYLPIQRKPEAGSDPELAPVVTQYEMHGVEELGLLKMDFLGLRNLDVITDTLAMLKITQGIDVDIDTVPLDDDLTLQLLRNGDSIGVFQLEGGPMRALMRSLAPTSFEDVAALVALYRPGPMAANMHNDYADRKNGRKPIDYLHDDLADLLGDTYGLMIYQESVMRVAQKFAGYSLADADNLRKACGKKVRELIQKEREKFVEGCDTSGYGREIGSALFDVIEPFADYAFNKSHSYGYGLIAYQTAYLKAHYPVEYLAALLTSVKTNLDKAAVYLNECRQMGIEVLVPDVNISVSDFIAFDKPDGTRAIAFGMSAVRNVGEGLVGLMLAERDENGPFEDFFNFCDRVDVSVLNKRTLESLIKAGGFDSMGYSRKGLLGYFDRIIDDTVARRRKEAEGQFDLFSMADDDDDGALVAGTRIVIPEEDFDKRQRLAFEKEMLGLYVSDHPLMGAEASLRRRTETTIAELEGVEDGTMRTTGGLVTSLQKKWTRKGDLMAVFTLEDLQSTVEVMVFPKTMQNYGHLLDDDAVVIVRGRVDTRDDQPKLMAMELERFEPVVDGNPPVHINLRPAALSDELLSALKALLSEHPGESQVFLHIGERQVLLLPENFAVSATAGLLAELRELLGPEAVTA</sequence>
<evidence type="ECO:0000256" key="4">
    <source>
        <dbReference type="ARBA" id="ARBA00022679"/>
    </source>
</evidence>
<dbReference type="InterPro" id="IPR003141">
    <property type="entry name" value="Pol/His_phosphatase_N"/>
</dbReference>
<evidence type="ECO:0000256" key="8">
    <source>
        <dbReference type="ARBA" id="ARBA00049244"/>
    </source>
</evidence>
<organism evidence="10">
    <name type="scientific">freshwater metagenome</name>
    <dbReference type="NCBI Taxonomy" id="449393"/>
    <lineage>
        <taxon>unclassified sequences</taxon>
        <taxon>metagenomes</taxon>
        <taxon>ecological metagenomes</taxon>
    </lineage>
</organism>
<dbReference type="GO" id="GO:0003676">
    <property type="term" value="F:nucleic acid binding"/>
    <property type="evidence" value="ECO:0007669"/>
    <property type="project" value="InterPro"/>
</dbReference>
<dbReference type="Pfam" id="PF01336">
    <property type="entry name" value="tRNA_anti-codon"/>
    <property type="match status" value="1"/>
</dbReference>
<comment type="catalytic activity">
    <reaction evidence="8">
        <text>DNA(n) + a 2'-deoxyribonucleoside 5'-triphosphate = DNA(n+1) + diphosphate</text>
        <dbReference type="Rhea" id="RHEA:22508"/>
        <dbReference type="Rhea" id="RHEA-COMP:17339"/>
        <dbReference type="Rhea" id="RHEA-COMP:17340"/>
        <dbReference type="ChEBI" id="CHEBI:33019"/>
        <dbReference type="ChEBI" id="CHEBI:61560"/>
        <dbReference type="ChEBI" id="CHEBI:173112"/>
        <dbReference type="EC" id="2.7.7.7"/>
    </reaction>
</comment>
<dbReference type="EC" id="2.7.7.7" evidence="2"/>
<dbReference type="Pfam" id="PF02811">
    <property type="entry name" value="PHP"/>
    <property type="match status" value="1"/>
</dbReference>
<dbReference type="InterPro" id="IPR004805">
    <property type="entry name" value="DnaE2/DnaE/PolC"/>
</dbReference>
<dbReference type="SMART" id="SM00481">
    <property type="entry name" value="POLIIIAc"/>
    <property type="match status" value="1"/>
</dbReference>
<dbReference type="Pfam" id="PF07733">
    <property type="entry name" value="DNA_pol3_alpha"/>
    <property type="match status" value="1"/>
</dbReference>
<dbReference type="InterPro" id="IPR004013">
    <property type="entry name" value="PHP_dom"/>
</dbReference>
<dbReference type="NCBIfam" id="TIGR00594">
    <property type="entry name" value="polc"/>
    <property type="match status" value="1"/>
</dbReference>
<dbReference type="SUPFAM" id="SSF89550">
    <property type="entry name" value="PHP domain-like"/>
    <property type="match status" value="1"/>
</dbReference>
<dbReference type="InterPro" id="IPR029460">
    <property type="entry name" value="DNAPol_HHH"/>
</dbReference>
<dbReference type="Gene3D" id="3.20.20.140">
    <property type="entry name" value="Metal-dependent hydrolases"/>
    <property type="match status" value="1"/>
</dbReference>
<dbReference type="InterPro" id="IPR011708">
    <property type="entry name" value="DNA_pol3_alpha_NTPase_dom"/>
</dbReference>
<dbReference type="InterPro" id="IPR040982">
    <property type="entry name" value="DNA_pol3_finger"/>
</dbReference>
<dbReference type="GO" id="GO:0006260">
    <property type="term" value="P:DNA replication"/>
    <property type="evidence" value="ECO:0007669"/>
    <property type="project" value="UniProtKB-KW"/>
</dbReference>
<dbReference type="PANTHER" id="PTHR32294:SF0">
    <property type="entry name" value="DNA POLYMERASE III SUBUNIT ALPHA"/>
    <property type="match status" value="1"/>
</dbReference>
<evidence type="ECO:0000256" key="2">
    <source>
        <dbReference type="ARBA" id="ARBA00012417"/>
    </source>
</evidence>
<dbReference type="NCBIfam" id="NF005298">
    <property type="entry name" value="PRK06826.1"/>
    <property type="match status" value="1"/>
</dbReference>
<evidence type="ECO:0000256" key="6">
    <source>
        <dbReference type="ARBA" id="ARBA00022705"/>
    </source>
</evidence>
<keyword evidence="4" id="KW-0808">Transferase</keyword>
<dbReference type="NCBIfam" id="NF004226">
    <property type="entry name" value="PRK05673.1"/>
    <property type="match status" value="1"/>
</dbReference>